<proteinExistence type="predicted"/>
<accession>A0A0H3L4H3</accession>
<dbReference type="InterPro" id="IPR011013">
    <property type="entry name" value="Gal_mutarotase_sf_dom"/>
</dbReference>
<dbReference type="OrthoDB" id="9808779at2"/>
<dbReference type="InterPro" id="IPR014718">
    <property type="entry name" value="GH-type_carb-bd"/>
</dbReference>
<dbReference type="Gene3D" id="2.70.98.10">
    <property type="match status" value="1"/>
</dbReference>
<dbReference type="GO" id="GO:0004034">
    <property type="term" value="F:aldose 1-epimerase activity"/>
    <property type="evidence" value="ECO:0007669"/>
    <property type="project" value="TreeGrafter"/>
</dbReference>
<dbReference type="PATRIC" id="fig|932677.3.peg.3185"/>
<dbReference type="PANTHER" id="PTHR10091:SF0">
    <property type="entry name" value="GALACTOSE MUTAROTASE"/>
    <property type="match status" value="1"/>
</dbReference>
<dbReference type="GO" id="GO:0030246">
    <property type="term" value="F:carbohydrate binding"/>
    <property type="evidence" value="ECO:0007669"/>
    <property type="project" value="InterPro"/>
</dbReference>
<organism evidence="1 2">
    <name type="scientific">Pantoea ananatis (strain AJ13355)</name>
    <dbReference type="NCBI Taxonomy" id="932677"/>
    <lineage>
        <taxon>Bacteria</taxon>
        <taxon>Pseudomonadati</taxon>
        <taxon>Pseudomonadota</taxon>
        <taxon>Gammaproteobacteria</taxon>
        <taxon>Enterobacterales</taxon>
        <taxon>Erwiniaceae</taxon>
        <taxon>Pantoea</taxon>
    </lineage>
</organism>
<name>A0A0H3L4H3_PANAA</name>
<dbReference type="Proteomes" id="UP000006690">
    <property type="component" value="Chromosome"/>
</dbReference>
<dbReference type="NCBIfam" id="NF011719">
    <property type="entry name" value="PRK15172.1"/>
    <property type="match status" value="1"/>
</dbReference>
<dbReference type="GO" id="GO:0006006">
    <property type="term" value="P:glucose metabolic process"/>
    <property type="evidence" value="ECO:0007669"/>
    <property type="project" value="TreeGrafter"/>
</dbReference>
<dbReference type="GO" id="GO:0033499">
    <property type="term" value="P:galactose catabolic process via UDP-galactose, Leloir pathway"/>
    <property type="evidence" value="ECO:0007669"/>
    <property type="project" value="TreeGrafter"/>
</dbReference>
<dbReference type="Pfam" id="PF01263">
    <property type="entry name" value="Aldose_epim"/>
    <property type="match status" value="1"/>
</dbReference>
<dbReference type="RefSeq" id="WP_014594703.1">
    <property type="nucleotide sequence ID" value="NC_017531.2"/>
</dbReference>
<reference evidence="2" key="1">
    <citation type="journal article" date="2012" name="Appl. Microbiol. Biotechnol.">
        <title>The complete genome sequence of Pantoea ananatis AJ13355, an organism with great biotechnological potential.</title>
        <authorList>
            <person name="Hara Y."/>
            <person name="Kadotani N."/>
            <person name="Izui H."/>
            <person name="Katashkina J.I."/>
            <person name="Kuvaeva T.M."/>
            <person name="Andreeva I.G."/>
            <person name="Golubeva L.I."/>
            <person name="Malko D.B."/>
            <person name="Makeev V.J."/>
            <person name="Mashko S.V."/>
            <person name="Kozlov Y.I."/>
        </authorList>
    </citation>
    <scope>NUCLEOTIDE SEQUENCE [LARGE SCALE GENOMIC DNA]</scope>
    <source>
        <strain evidence="2">AJ13355</strain>
    </source>
</reference>
<gene>
    <name evidence="1" type="primary">yihR</name>
    <name evidence="1" type="ordered locus">PAJ_2723</name>
</gene>
<dbReference type="eggNOG" id="COG2017">
    <property type="taxonomic scope" value="Bacteria"/>
</dbReference>
<dbReference type="PANTHER" id="PTHR10091">
    <property type="entry name" value="ALDOSE-1-EPIMERASE"/>
    <property type="match status" value="1"/>
</dbReference>
<evidence type="ECO:0000313" key="2">
    <source>
        <dbReference type="Proteomes" id="UP000006690"/>
    </source>
</evidence>
<dbReference type="InterPro" id="IPR008183">
    <property type="entry name" value="Aldose_1/G6P_1-epimerase"/>
</dbReference>
<protein>
    <submittedName>
        <fullName evidence="1">Aldose-1-epimerase YihR</fullName>
    </submittedName>
</protein>
<dbReference type="AlphaFoldDB" id="A0A0H3L4H3"/>
<sequence>MHSSGQTLVLHAGEYQAKIVTVGAGLAELTHAGRHLVLPHPPEAMPLAHMGKVLIPWPNRVAKGTWKHNGKLLQLPINDHEGVTAIHGLLAWRDWQIAKHTDSEATLTVFLPPSYGYPFALLSAVTYRLDAAQGLQVSISSQNVGDQPAPYGVGSHPYLTCNMTLVDHCLLKLPAAIAEGDFLTPRRLASTQIDCSVNTRAAGREWEVRLTCPQQALSVFLRSDQPWLQIYSGEKLGRTGLAAEPMSCPPDAFNSGIDVIFLAPQARHLMTFTIGCDQHELR</sequence>
<dbReference type="HOGENOM" id="CLU_052486_1_1_6"/>
<evidence type="ECO:0000313" key="1">
    <source>
        <dbReference type="EMBL" id="BAK12803.1"/>
    </source>
</evidence>
<dbReference type="KEGG" id="paj:PAJ_2723"/>
<dbReference type="EMBL" id="AP012032">
    <property type="protein sequence ID" value="BAK12803.1"/>
    <property type="molecule type" value="Genomic_DNA"/>
</dbReference>
<dbReference type="SUPFAM" id="SSF74650">
    <property type="entry name" value="Galactose mutarotase-like"/>
    <property type="match status" value="1"/>
</dbReference>